<feature type="transmembrane region" description="Helical" evidence="1">
    <location>
        <begin position="6"/>
        <end position="24"/>
    </location>
</feature>
<comment type="caution">
    <text evidence="2">The sequence shown here is derived from an EMBL/GenBank/DDBJ whole genome shotgun (WGS) entry which is preliminary data.</text>
</comment>
<dbReference type="Proteomes" id="UP000478052">
    <property type="component" value="Unassembled WGS sequence"/>
</dbReference>
<protein>
    <submittedName>
        <fullName evidence="2">Uncharacterized protein</fullName>
    </submittedName>
</protein>
<keyword evidence="3" id="KW-1185">Reference proteome</keyword>
<sequence length="158" mass="18901">LNKIILSGAMNVLILQCYGWFPIFQKNREKQKKNDGKMGIFTRNQFSTKLIFLYGCSSKTNHCKYLKFSPNVYVRVIYVQQLKLLIIFVDNKMFLMIFVITLKILENFTITHKYNFFLLAFEDLNFGVFRPLKHKSPFFTDHWKLYPKLTNHLRLESN</sequence>
<organism evidence="2 3">
    <name type="scientific">Aphis craccivora</name>
    <name type="common">Cowpea aphid</name>
    <dbReference type="NCBI Taxonomy" id="307492"/>
    <lineage>
        <taxon>Eukaryota</taxon>
        <taxon>Metazoa</taxon>
        <taxon>Ecdysozoa</taxon>
        <taxon>Arthropoda</taxon>
        <taxon>Hexapoda</taxon>
        <taxon>Insecta</taxon>
        <taxon>Pterygota</taxon>
        <taxon>Neoptera</taxon>
        <taxon>Paraneoptera</taxon>
        <taxon>Hemiptera</taxon>
        <taxon>Sternorrhyncha</taxon>
        <taxon>Aphidomorpha</taxon>
        <taxon>Aphidoidea</taxon>
        <taxon>Aphididae</taxon>
        <taxon>Aphidini</taxon>
        <taxon>Aphis</taxon>
        <taxon>Aphis</taxon>
    </lineage>
</organism>
<evidence type="ECO:0000313" key="2">
    <source>
        <dbReference type="EMBL" id="KAF0747793.1"/>
    </source>
</evidence>
<gene>
    <name evidence="2" type="ORF">FWK35_00022940</name>
</gene>
<keyword evidence="1" id="KW-1133">Transmembrane helix</keyword>
<keyword evidence="1" id="KW-0812">Transmembrane</keyword>
<name>A0A6G0Y2M2_APHCR</name>
<proteinExistence type="predicted"/>
<evidence type="ECO:0000313" key="3">
    <source>
        <dbReference type="Proteomes" id="UP000478052"/>
    </source>
</evidence>
<keyword evidence="1" id="KW-0472">Membrane</keyword>
<feature type="non-terminal residue" evidence="2">
    <location>
        <position position="1"/>
    </location>
</feature>
<reference evidence="2 3" key="1">
    <citation type="submission" date="2019-08" db="EMBL/GenBank/DDBJ databases">
        <title>Whole genome of Aphis craccivora.</title>
        <authorList>
            <person name="Voronova N.V."/>
            <person name="Shulinski R.S."/>
            <person name="Bandarenka Y.V."/>
            <person name="Zhorov D.G."/>
            <person name="Warner D."/>
        </authorList>
    </citation>
    <scope>NUCLEOTIDE SEQUENCE [LARGE SCALE GENOMIC DNA]</scope>
    <source>
        <strain evidence="2">180601</strain>
        <tissue evidence="2">Whole Body</tissue>
    </source>
</reference>
<dbReference type="AlphaFoldDB" id="A0A6G0Y2M2"/>
<dbReference type="EMBL" id="VUJU01006715">
    <property type="protein sequence ID" value="KAF0747793.1"/>
    <property type="molecule type" value="Genomic_DNA"/>
</dbReference>
<accession>A0A6G0Y2M2</accession>
<evidence type="ECO:0000256" key="1">
    <source>
        <dbReference type="SAM" id="Phobius"/>
    </source>
</evidence>